<dbReference type="SUPFAM" id="SSF52058">
    <property type="entry name" value="L domain-like"/>
    <property type="match status" value="1"/>
</dbReference>
<evidence type="ECO:0000313" key="1">
    <source>
        <dbReference type="EMBL" id="CDR41757.1"/>
    </source>
</evidence>
<accession>A0A061B260</accession>
<dbReference type="EMBL" id="LK052941">
    <property type="protein sequence ID" value="CDR41757.1"/>
    <property type="molecule type" value="Genomic_DNA"/>
</dbReference>
<name>A0A061B260_RHOTO</name>
<organism evidence="1">
    <name type="scientific">Rhodotorula toruloides</name>
    <name type="common">Yeast</name>
    <name type="synonym">Rhodosporidium toruloides</name>
    <dbReference type="NCBI Taxonomy" id="5286"/>
    <lineage>
        <taxon>Eukaryota</taxon>
        <taxon>Fungi</taxon>
        <taxon>Dikarya</taxon>
        <taxon>Basidiomycota</taxon>
        <taxon>Pucciniomycotina</taxon>
        <taxon>Microbotryomycetes</taxon>
        <taxon>Sporidiobolales</taxon>
        <taxon>Sporidiobolaceae</taxon>
        <taxon>Rhodotorula</taxon>
    </lineage>
</organism>
<dbReference type="Gene3D" id="3.80.10.10">
    <property type="entry name" value="Ribonuclease Inhibitor"/>
    <property type="match status" value="1"/>
</dbReference>
<protein>
    <submittedName>
        <fullName evidence="1">RHTO0S06e05666g1_1</fullName>
    </submittedName>
</protein>
<reference evidence="1" key="1">
    <citation type="journal article" date="2014" name="Genome Announc.">
        <title>Draft genome sequence of Rhodosporidium toruloides CECT1137, an oleaginous yeast of biotechnological interest.</title>
        <authorList>
            <person name="Morin N."/>
            <person name="Calcas X."/>
            <person name="Devillers H."/>
            <person name="Durrens P."/>
            <person name="Sherman D.J."/>
            <person name="Nicaud J.-M."/>
            <person name="Neuveglise C."/>
        </authorList>
    </citation>
    <scope>NUCLEOTIDE SEQUENCE</scope>
    <source>
        <strain evidence="1">CECT1137</strain>
    </source>
</reference>
<dbReference type="OrthoDB" id="10276224at2759"/>
<gene>
    <name evidence="1" type="ORF">RHTO0S_06e05666g</name>
</gene>
<dbReference type="AlphaFoldDB" id="A0A061B260"/>
<dbReference type="InterPro" id="IPR032675">
    <property type="entry name" value="LRR_dom_sf"/>
</dbReference>
<proteinExistence type="predicted"/>
<sequence length="837" mass="92548">MSESLVEAAHNSPTSGKRTLVDLPSEVLSLVCAEARRQDERWIQSSSEWDWGDEHLGRGARRTLDLSKAKGRRELYEPGEWLGRSLFALSLVCRRVRAAARPFLCESIDEFHIGKPVFRIGALPASLVNCVSHLSIGSGGAAELVNAIQAIPMLPSLTQFTLSLSVLGAHDPMHFLPSTAIDADLFEALRARLASIPHLAFKYVTDAFLPMVKRFFSPALRHLELHSQVYYDELTVQLGIVMRYGGKPPGFFDFWPNLKSLALSSGALGDYILDQLVETHIRLPNLRIADVSLSTLRAVPVIGWVAPSLTALSLRLPHSNVPIVTVTGHPGAFQHVETLELFGPRGLSSAVSCFSTSSLRHLSITLSDADSPDPGTPADFLHRESAVPIPPNLRSVSLHNIASPPPIDFIAFRSSLEASNVSLAARPRDLKLIAEDCALKDEANELAMKGVRLCRIRETLQWAMRRSEWLSALGDWKGLDELEWALERMGDVQDRDVKNEQVKNSTGTRARATRLLRALPPFEPLLRSARLKIAQPALSPAGPAARPRQCLEFSTTTAAETHRHYNTYDDHGRPQRAAFCKQLARFRHLWSLKFEDGSLASNCVMSTLPMDELSFPSLRILRIEVSRVTDVPKISQLAPQLSHLYLPSSVADIVDDPTPTAAPPSDFFIHIQYLELHGPPLLSAALRYFASSPLESLHIRLNGGDHFQERDHLFASGLSFNLPAALRDVWLTGADLLADDARRLFIQRCAAIEGHVVIDDFCIPRPSEPVAGSQAGETTDEQDAARIMDAGAAESEMRTDKVMWMVDALCSRADWLVEVKDDHALRSLEKALKLDRL</sequence>